<name>A0A9P8TB50_9ASCO</name>
<dbReference type="SMART" id="SM00173">
    <property type="entry name" value="RAS"/>
    <property type="match status" value="1"/>
</dbReference>
<dbReference type="InterPro" id="IPR020849">
    <property type="entry name" value="Small_GTPase_Ras-type"/>
</dbReference>
<dbReference type="Pfam" id="PF00071">
    <property type="entry name" value="Ras"/>
    <property type="match status" value="1"/>
</dbReference>
<evidence type="ECO:0000256" key="2">
    <source>
        <dbReference type="ARBA" id="ARBA00023134"/>
    </source>
</evidence>
<sequence>MPFSQIPPDPIKICLLGDVGVGKSSVILKYTQDYFPTEFYPNVEDTYFKDIKLGDKSYRLTILDTAPQEDLYSPLREIQFTEAEGFLIMFRVDSLESYTTVTDQYNHILRVKGKLPPIILVGNKTDLDLERIIDADEASRLANALNFIGYIETSAKYGSNIEDVFLTLAQSIINERNGSTLNDQNDSNSNIVEDERSVDGRANSNATNSNSNFQDSRKSLQKYQTFTTSGYENYENIRGSGSIQSTDADSLQKVEEKEDSKEAKKIEEGADREPVISLNKSSQSKQRNVSSSCKTKSTKKRETKKGTDGKQEDQREKGSKCCIIM</sequence>
<dbReference type="PROSITE" id="PS51419">
    <property type="entry name" value="RAB"/>
    <property type="match status" value="1"/>
</dbReference>
<dbReference type="OrthoDB" id="265044at2759"/>
<dbReference type="InterPro" id="IPR001806">
    <property type="entry name" value="Small_GTPase"/>
</dbReference>
<feature type="compositionally biased region" description="Low complexity" evidence="3">
    <location>
        <begin position="202"/>
        <end position="212"/>
    </location>
</feature>
<comment type="caution">
    <text evidence="4">The sequence shown here is derived from an EMBL/GenBank/DDBJ whole genome shotgun (WGS) entry which is preliminary data.</text>
</comment>
<dbReference type="AlphaFoldDB" id="A0A9P8TB50"/>
<dbReference type="SMART" id="SM00176">
    <property type="entry name" value="RAN"/>
    <property type="match status" value="1"/>
</dbReference>
<keyword evidence="1" id="KW-0547">Nucleotide-binding</keyword>
<dbReference type="NCBIfam" id="TIGR00231">
    <property type="entry name" value="small_GTP"/>
    <property type="match status" value="1"/>
</dbReference>
<dbReference type="GO" id="GO:0007165">
    <property type="term" value="P:signal transduction"/>
    <property type="evidence" value="ECO:0007669"/>
    <property type="project" value="InterPro"/>
</dbReference>
<dbReference type="PROSITE" id="PS51420">
    <property type="entry name" value="RHO"/>
    <property type="match status" value="1"/>
</dbReference>
<gene>
    <name evidence="4" type="ORF">WICMUC_003901</name>
</gene>
<dbReference type="InterPro" id="IPR027417">
    <property type="entry name" value="P-loop_NTPase"/>
</dbReference>
<dbReference type="SUPFAM" id="SSF52540">
    <property type="entry name" value="P-loop containing nucleoside triphosphate hydrolases"/>
    <property type="match status" value="1"/>
</dbReference>
<feature type="compositionally biased region" description="Basic and acidic residues" evidence="3">
    <location>
        <begin position="250"/>
        <end position="274"/>
    </location>
</feature>
<evidence type="ECO:0000313" key="5">
    <source>
        <dbReference type="Proteomes" id="UP000769528"/>
    </source>
</evidence>
<feature type="compositionally biased region" description="Low complexity" evidence="3">
    <location>
        <begin position="279"/>
        <end position="295"/>
    </location>
</feature>
<evidence type="ECO:0000256" key="1">
    <source>
        <dbReference type="ARBA" id="ARBA00022741"/>
    </source>
</evidence>
<dbReference type="PRINTS" id="PR00449">
    <property type="entry name" value="RASTRNSFRMNG"/>
</dbReference>
<proteinExistence type="predicted"/>
<dbReference type="GO" id="GO:0016020">
    <property type="term" value="C:membrane"/>
    <property type="evidence" value="ECO:0007669"/>
    <property type="project" value="InterPro"/>
</dbReference>
<feature type="region of interest" description="Disordered" evidence="3">
    <location>
        <begin position="233"/>
        <end position="325"/>
    </location>
</feature>
<dbReference type="SMART" id="SM00174">
    <property type="entry name" value="RHO"/>
    <property type="match status" value="1"/>
</dbReference>
<dbReference type="PANTHER" id="PTHR24070">
    <property type="entry name" value="RAS, DI-RAS, AND RHEB FAMILY MEMBERS OF SMALL GTPASE SUPERFAMILY"/>
    <property type="match status" value="1"/>
</dbReference>
<dbReference type="InterPro" id="IPR005225">
    <property type="entry name" value="Small_GTP-bd"/>
</dbReference>
<reference evidence="4" key="2">
    <citation type="submission" date="2021-01" db="EMBL/GenBank/DDBJ databases">
        <authorList>
            <person name="Schikora-Tamarit M.A."/>
        </authorList>
    </citation>
    <scope>NUCLEOTIDE SEQUENCE</scope>
    <source>
        <strain evidence="4">CBS6341</strain>
    </source>
</reference>
<dbReference type="Gene3D" id="3.40.50.300">
    <property type="entry name" value="P-loop containing nucleotide triphosphate hydrolases"/>
    <property type="match status" value="1"/>
</dbReference>
<dbReference type="SMART" id="SM00175">
    <property type="entry name" value="RAB"/>
    <property type="match status" value="1"/>
</dbReference>
<dbReference type="PROSITE" id="PS51421">
    <property type="entry name" value="RAS"/>
    <property type="match status" value="1"/>
</dbReference>
<feature type="compositionally biased region" description="Polar residues" evidence="3">
    <location>
        <begin position="239"/>
        <end position="249"/>
    </location>
</feature>
<dbReference type="GO" id="GO:0003924">
    <property type="term" value="F:GTPase activity"/>
    <property type="evidence" value="ECO:0007669"/>
    <property type="project" value="InterPro"/>
</dbReference>
<feature type="region of interest" description="Disordered" evidence="3">
    <location>
        <begin position="195"/>
        <end position="220"/>
    </location>
</feature>
<dbReference type="FunFam" id="3.40.50.300:FF:001447">
    <property type="entry name" value="Ras-related protein Rab-1B"/>
    <property type="match status" value="1"/>
</dbReference>
<evidence type="ECO:0000313" key="4">
    <source>
        <dbReference type="EMBL" id="KAH3673068.1"/>
    </source>
</evidence>
<reference evidence="4" key="1">
    <citation type="journal article" date="2021" name="Open Biol.">
        <title>Shared evolutionary footprints suggest mitochondrial oxidative damage underlies multiple complex I losses in fungi.</title>
        <authorList>
            <person name="Schikora-Tamarit M.A."/>
            <person name="Marcet-Houben M."/>
            <person name="Nosek J."/>
            <person name="Gabaldon T."/>
        </authorList>
    </citation>
    <scope>NUCLEOTIDE SEQUENCE</scope>
    <source>
        <strain evidence="4">CBS6341</strain>
    </source>
</reference>
<feature type="compositionally biased region" description="Basic and acidic residues" evidence="3">
    <location>
        <begin position="304"/>
        <end position="319"/>
    </location>
</feature>
<dbReference type="GO" id="GO:0005525">
    <property type="term" value="F:GTP binding"/>
    <property type="evidence" value="ECO:0007669"/>
    <property type="project" value="UniProtKB-KW"/>
</dbReference>
<organism evidence="4 5">
    <name type="scientific">Wickerhamomyces mucosus</name>
    <dbReference type="NCBI Taxonomy" id="1378264"/>
    <lineage>
        <taxon>Eukaryota</taxon>
        <taxon>Fungi</taxon>
        <taxon>Dikarya</taxon>
        <taxon>Ascomycota</taxon>
        <taxon>Saccharomycotina</taxon>
        <taxon>Saccharomycetes</taxon>
        <taxon>Phaffomycetales</taxon>
        <taxon>Wickerhamomycetaceae</taxon>
        <taxon>Wickerhamomyces</taxon>
    </lineage>
</organism>
<keyword evidence="5" id="KW-1185">Reference proteome</keyword>
<accession>A0A9P8TB50</accession>
<evidence type="ECO:0000256" key="3">
    <source>
        <dbReference type="SAM" id="MobiDB-lite"/>
    </source>
</evidence>
<keyword evidence="2" id="KW-0342">GTP-binding</keyword>
<protein>
    <submittedName>
        <fullName evidence="4">Uncharacterized protein</fullName>
    </submittedName>
</protein>
<dbReference type="EMBL" id="JAEUBF010001057">
    <property type="protein sequence ID" value="KAH3673068.1"/>
    <property type="molecule type" value="Genomic_DNA"/>
</dbReference>
<dbReference type="Proteomes" id="UP000769528">
    <property type="component" value="Unassembled WGS sequence"/>
</dbReference>